<organism evidence="1">
    <name type="scientific">Anopheles darlingi</name>
    <name type="common">Mosquito</name>
    <dbReference type="NCBI Taxonomy" id="43151"/>
    <lineage>
        <taxon>Eukaryota</taxon>
        <taxon>Metazoa</taxon>
        <taxon>Ecdysozoa</taxon>
        <taxon>Arthropoda</taxon>
        <taxon>Hexapoda</taxon>
        <taxon>Insecta</taxon>
        <taxon>Pterygota</taxon>
        <taxon>Neoptera</taxon>
        <taxon>Endopterygota</taxon>
        <taxon>Diptera</taxon>
        <taxon>Nematocera</taxon>
        <taxon>Culicoidea</taxon>
        <taxon>Culicidae</taxon>
        <taxon>Anophelinae</taxon>
        <taxon>Anopheles</taxon>
    </lineage>
</organism>
<dbReference type="AlphaFoldDB" id="A0A2M4DG07"/>
<reference evidence="1" key="1">
    <citation type="submission" date="2018-01" db="EMBL/GenBank/DDBJ databases">
        <title>An insight into the sialome of Amazonian anophelines.</title>
        <authorList>
            <person name="Ribeiro J.M."/>
            <person name="Scarpassa V."/>
            <person name="Calvo E."/>
        </authorList>
    </citation>
    <scope>NUCLEOTIDE SEQUENCE</scope>
</reference>
<sequence>MMLCGLLSPVLGTTLYSVSETSSGTMLVSTLFGRTKVSHLSGNLATIVIALKVTASSYCAASPNLCEQSV</sequence>
<proteinExistence type="predicted"/>
<dbReference type="EMBL" id="GGFL01012319">
    <property type="protein sequence ID" value="MBW76497.1"/>
    <property type="molecule type" value="Transcribed_RNA"/>
</dbReference>
<name>A0A2M4DG07_ANODA</name>
<protein>
    <submittedName>
        <fullName evidence="1">Putative secreted protein</fullName>
    </submittedName>
</protein>
<accession>A0A2M4DG07</accession>
<evidence type="ECO:0000313" key="1">
    <source>
        <dbReference type="EMBL" id="MBW76497.1"/>
    </source>
</evidence>